<feature type="compositionally biased region" description="Polar residues" evidence="3">
    <location>
        <begin position="397"/>
        <end position="407"/>
    </location>
</feature>
<dbReference type="InterPro" id="IPR008545">
    <property type="entry name" value="Web"/>
</dbReference>
<reference evidence="4 5" key="1">
    <citation type="submission" date="2024-11" db="EMBL/GenBank/DDBJ databases">
        <title>A near-complete genome assembly of Cinchona calisaya.</title>
        <authorList>
            <person name="Lian D.C."/>
            <person name="Zhao X.W."/>
            <person name="Wei L."/>
        </authorList>
    </citation>
    <scope>NUCLEOTIDE SEQUENCE [LARGE SCALE GENOMIC DNA]</scope>
    <source>
        <tissue evidence="4">Nenye</tissue>
    </source>
</reference>
<dbReference type="PANTHER" id="PTHR32054:SF36">
    <property type="entry name" value="WEB FAMILY PROTEIN"/>
    <property type="match status" value="1"/>
</dbReference>
<evidence type="ECO:0008006" key="6">
    <source>
        <dbReference type="Google" id="ProtNLM"/>
    </source>
</evidence>
<keyword evidence="2" id="KW-0175">Coiled coil</keyword>
<dbReference type="Pfam" id="PF05701">
    <property type="entry name" value="WEMBL"/>
    <property type="match status" value="2"/>
</dbReference>
<organism evidence="4 5">
    <name type="scientific">Cinchona calisaya</name>
    <dbReference type="NCBI Taxonomy" id="153742"/>
    <lineage>
        <taxon>Eukaryota</taxon>
        <taxon>Viridiplantae</taxon>
        <taxon>Streptophyta</taxon>
        <taxon>Embryophyta</taxon>
        <taxon>Tracheophyta</taxon>
        <taxon>Spermatophyta</taxon>
        <taxon>Magnoliopsida</taxon>
        <taxon>eudicotyledons</taxon>
        <taxon>Gunneridae</taxon>
        <taxon>Pentapetalae</taxon>
        <taxon>asterids</taxon>
        <taxon>lamiids</taxon>
        <taxon>Gentianales</taxon>
        <taxon>Rubiaceae</taxon>
        <taxon>Cinchonoideae</taxon>
        <taxon>Cinchoneae</taxon>
        <taxon>Cinchona</taxon>
    </lineage>
</organism>
<dbReference type="EMBL" id="JBJUIK010000007">
    <property type="protein sequence ID" value="KAL3524040.1"/>
    <property type="molecule type" value="Genomic_DNA"/>
</dbReference>
<evidence type="ECO:0000256" key="1">
    <source>
        <dbReference type="ARBA" id="ARBA00005485"/>
    </source>
</evidence>
<dbReference type="PANTHER" id="PTHR32054">
    <property type="entry name" value="HEAVY CHAIN, PUTATIVE, EXPRESSED-RELATED-RELATED"/>
    <property type="match status" value="1"/>
</dbReference>
<feature type="region of interest" description="Disordered" evidence="3">
    <location>
        <begin position="396"/>
        <end position="435"/>
    </location>
</feature>
<evidence type="ECO:0000313" key="4">
    <source>
        <dbReference type="EMBL" id="KAL3524040.1"/>
    </source>
</evidence>
<feature type="compositionally biased region" description="Polar residues" evidence="3">
    <location>
        <begin position="416"/>
        <end position="434"/>
    </location>
</feature>
<comment type="similarity">
    <text evidence="1">Belongs to the WEB family.</text>
</comment>
<name>A0ABD3A0L8_9GENT</name>
<evidence type="ECO:0000313" key="5">
    <source>
        <dbReference type="Proteomes" id="UP001630127"/>
    </source>
</evidence>
<dbReference type="Proteomes" id="UP001630127">
    <property type="component" value="Unassembled WGS sequence"/>
</dbReference>
<comment type="caution">
    <text evidence="4">The sequence shown here is derived from an EMBL/GenBank/DDBJ whole genome shotgun (WGS) entry which is preliminary data.</text>
</comment>
<keyword evidence="5" id="KW-1185">Reference proteome</keyword>
<evidence type="ECO:0000256" key="2">
    <source>
        <dbReference type="ARBA" id="ARBA00023054"/>
    </source>
</evidence>
<accession>A0ABD3A0L8</accession>
<gene>
    <name evidence="4" type="ORF">ACH5RR_016874</name>
</gene>
<proteinExistence type="inferred from homology"/>
<evidence type="ECO:0000256" key="3">
    <source>
        <dbReference type="SAM" id="MobiDB-lite"/>
    </source>
</evidence>
<sequence>MAKAKESAQTETKKVMINPRAEIDTSPPFESVKEAVDRFGGGGPWLPPHHLLRFAAHHHQGNGVFDIDKVEEQAAQLERDLMMKEQETLQVLKELEAVKKFVEGLKLNLIQEMSAFMASPDLTPEGLNSAGRLSLCPAVSPGLISMELNQAKMNLNKTTTNLAVIRASVESLNSKMKGEKDLLERSGDRNVTNSAKLLSAADDYEDRNLPALKNPESSMDILRDVREVNFEAEQFKKMTEASRYEVMKAMSEIERTKTSIKMAEMRLTAARKMEEAAKAVEAIALAERNALLDAKDSPEIFLHKPGGITLSIEEFNSLTHKAQQAEELCKTKFVDTNTLRQTDQANQSEVTILKKLEATTKETRRSKKSLQEALGNEDGCDIRKFGFDDGCARDTSEQNQMGYSGHNSAKFRFRNSHPTSDQRGSQQHNGNESNVIRDDVYRSTISIGDILSRKLILQDDIVVGKHVESHAERQEVSLSQMLREQSGLIMHPSKSTKDGNVEKQFYTQRKKFGFIHVTIPRHSKKKTQAL</sequence>
<dbReference type="AlphaFoldDB" id="A0ABD3A0L8"/>
<protein>
    <recommendedName>
        <fullName evidence="6">WEB family protein</fullName>
    </recommendedName>
</protein>